<dbReference type="InterPro" id="IPR013792">
    <property type="entry name" value="RNA3'P_cycl/enolpyr_Trfase_a/b"/>
</dbReference>
<evidence type="ECO:0000256" key="6">
    <source>
        <dbReference type="ARBA" id="ARBA00022960"/>
    </source>
</evidence>
<dbReference type="Pfam" id="PF00275">
    <property type="entry name" value="EPSP_synthase"/>
    <property type="match status" value="1"/>
</dbReference>
<gene>
    <name evidence="12 14" type="primary">murA</name>
    <name evidence="14" type="ORF">H8699_02700</name>
</gene>
<feature type="modified residue" description="2-(S-cysteinyl)pyruvic acid O-phosphothioketal" evidence="12">
    <location>
        <position position="112"/>
    </location>
</feature>
<sequence length="426" mass="44683">MRAAGPLHGKVQIDSAKNAVLPLMAAALLAQGPVILEEVPDIRDVRNMAQVLRCYGATVQREGRALRIETQKPCSGCEEVEKWSRELRASFLVAGPALARCGSVRVSMPGGCNIGSRPVDLHLKGLAELGASVEQRHGIVTLTAEKLTGAEIHLDYPSVGATENILMAAVLAQGQTVIVNAATEPEVEDLAAFLRTMGAKIDGLGQDTLTITGVEALNGVRYTPIPDRIEAGTLMIATAVAGGDVTLQRVIPEHLSPVTAKLQQAGAQIDQQPGSLRVVMQGRPKAVDIKAMPHPGFPTDLQALICAMDAVAEGTGVVTETVFENRFTHLGELLRMGAQVQLEDRSAVITGTWPLSGTRVTAPDLRGGAALVLAGLVAQGETVVDGAELIDRGYQGLELSLAALGADIHREALPQGTDGDAGVIMQ</sequence>
<name>A0A926HI30_9FIRM</name>
<dbReference type="PANTHER" id="PTHR43783:SF1">
    <property type="entry name" value="UDP-N-ACETYLGLUCOSAMINE 1-CARBOXYVINYLTRANSFERASE"/>
    <property type="match status" value="1"/>
</dbReference>
<feature type="domain" description="Enolpyruvate transferase" evidence="13">
    <location>
        <begin position="3"/>
        <end position="397"/>
    </location>
</feature>
<dbReference type="InterPro" id="IPR036968">
    <property type="entry name" value="Enolpyruvate_Tfrase_sf"/>
</dbReference>
<keyword evidence="15" id="KW-1185">Reference proteome</keyword>
<evidence type="ECO:0000256" key="11">
    <source>
        <dbReference type="ARBA" id="ARBA00047527"/>
    </source>
</evidence>
<evidence type="ECO:0000256" key="3">
    <source>
        <dbReference type="ARBA" id="ARBA00022490"/>
    </source>
</evidence>
<dbReference type="Gene3D" id="3.65.10.10">
    <property type="entry name" value="Enolpyruvate transferase domain"/>
    <property type="match status" value="2"/>
</dbReference>
<keyword evidence="6 12" id="KW-0133">Cell shape</keyword>
<protein>
    <recommendedName>
        <fullName evidence="12">UDP-N-acetylglucosamine 1-carboxyvinyltransferase</fullName>
        <ecNumber evidence="12">2.5.1.7</ecNumber>
    </recommendedName>
    <alternativeName>
        <fullName evidence="12">Enoylpyruvate transferase</fullName>
    </alternativeName>
    <alternativeName>
        <fullName evidence="12">UDP-N-acetylglucosamine enolpyruvyl transferase</fullName>
        <shortName evidence="12">EPT</shortName>
    </alternativeName>
</protein>
<dbReference type="GO" id="GO:0008360">
    <property type="term" value="P:regulation of cell shape"/>
    <property type="evidence" value="ECO:0007669"/>
    <property type="project" value="UniProtKB-KW"/>
</dbReference>
<feature type="binding site" evidence="12">
    <location>
        <position position="322"/>
    </location>
    <ligand>
        <name>UDP-N-acetyl-alpha-D-glucosamine</name>
        <dbReference type="ChEBI" id="CHEBI:57705"/>
    </ligand>
</feature>
<comment type="caution">
    <text evidence="14">The sequence shown here is derived from an EMBL/GenBank/DDBJ whole genome shotgun (WGS) entry which is preliminary data.</text>
</comment>
<dbReference type="CDD" id="cd01555">
    <property type="entry name" value="UdpNAET"/>
    <property type="match status" value="1"/>
</dbReference>
<keyword evidence="3 12" id="KW-0963">Cytoplasm</keyword>
<comment type="subcellular location">
    <subcellularLocation>
        <location evidence="1 12">Cytoplasm</location>
    </subcellularLocation>
</comment>
<feature type="active site" description="Proton donor" evidence="12">
    <location>
        <position position="112"/>
    </location>
</feature>
<dbReference type="PANTHER" id="PTHR43783">
    <property type="entry name" value="UDP-N-ACETYLGLUCOSAMINE 1-CARBOXYVINYLTRANSFERASE"/>
    <property type="match status" value="1"/>
</dbReference>
<evidence type="ECO:0000313" key="15">
    <source>
        <dbReference type="Proteomes" id="UP000654279"/>
    </source>
</evidence>
<comment type="similarity">
    <text evidence="10 12">Belongs to the EPSP synthase family. MurA subfamily.</text>
</comment>
<feature type="binding site" evidence="12">
    <location>
        <position position="88"/>
    </location>
    <ligand>
        <name>UDP-N-acetyl-alpha-D-glucosamine</name>
        <dbReference type="ChEBI" id="CHEBI:57705"/>
    </ligand>
</feature>
<dbReference type="InterPro" id="IPR050068">
    <property type="entry name" value="MurA_subfamily"/>
</dbReference>
<dbReference type="InterPro" id="IPR001986">
    <property type="entry name" value="Enolpyruvate_Tfrase_dom"/>
</dbReference>
<comment type="catalytic activity">
    <reaction evidence="11 12">
        <text>phosphoenolpyruvate + UDP-N-acetyl-alpha-D-glucosamine = UDP-N-acetyl-3-O-(1-carboxyvinyl)-alpha-D-glucosamine + phosphate</text>
        <dbReference type="Rhea" id="RHEA:18681"/>
        <dbReference type="ChEBI" id="CHEBI:43474"/>
        <dbReference type="ChEBI" id="CHEBI:57705"/>
        <dbReference type="ChEBI" id="CHEBI:58702"/>
        <dbReference type="ChEBI" id="CHEBI:68483"/>
        <dbReference type="EC" id="2.5.1.7"/>
    </reaction>
</comment>
<evidence type="ECO:0000256" key="1">
    <source>
        <dbReference type="ARBA" id="ARBA00004496"/>
    </source>
</evidence>
<dbReference type="NCBIfam" id="TIGR01072">
    <property type="entry name" value="murA"/>
    <property type="match status" value="1"/>
</dbReference>
<dbReference type="SUPFAM" id="SSF55205">
    <property type="entry name" value="EPT/RTPC-like"/>
    <property type="match status" value="1"/>
</dbReference>
<evidence type="ECO:0000256" key="9">
    <source>
        <dbReference type="ARBA" id="ARBA00023316"/>
    </source>
</evidence>
<dbReference type="GO" id="GO:0051301">
    <property type="term" value="P:cell division"/>
    <property type="evidence" value="ECO:0007669"/>
    <property type="project" value="UniProtKB-KW"/>
</dbReference>
<dbReference type="Proteomes" id="UP000654279">
    <property type="component" value="Unassembled WGS sequence"/>
</dbReference>
<evidence type="ECO:0000256" key="10">
    <source>
        <dbReference type="ARBA" id="ARBA00038367"/>
    </source>
</evidence>
<evidence type="ECO:0000256" key="2">
    <source>
        <dbReference type="ARBA" id="ARBA00004752"/>
    </source>
</evidence>
<proteinExistence type="inferred from homology"/>
<dbReference type="HAMAP" id="MF_00111">
    <property type="entry name" value="MurA"/>
    <property type="match status" value="1"/>
</dbReference>
<keyword evidence="7 12" id="KW-0573">Peptidoglycan synthesis</keyword>
<feature type="binding site" evidence="12">
    <location>
        <position position="300"/>
    </location>
    <ligand>
        <name>UDP-N-acetyl-alpha-D-glucosamine</name>
        <dbReference type="ChEBI" id="CHEBI:57705"/>
    </ligand>
</feature>
<feature type="binding site" evidence="12">
    <location>
        <begin position="117"/>
        <end position="121"/>
    </location>
    <ligand>
        <name>UDP-N-acetyl-alpha-D-glucosamine</name>
        <dbReference type="ChEBI" id="CHEBI:57705"/>
    </ligand>
</feature>
<keyword evidence="8 12" id="KW-0131">Cell cycle</keyword>
<dbReference type="InterPro" id="IPR005750">
    <property type="entry name" value="UDP_GlcNAc_COvinyl_MurA"/>
</dbReference>
<dbReference type="RefSeq" id="WP_283244135.1">
    <property type="nucleotide sequence ID" value="NZ_JACRSO010000001.1"/>
</dbReference>
<dbReference type="GO" id="GO:0009252">
    <property type="term" value="P:peptidoglycan biosynthetic process"/>
    <property type="evidence" value="ECO:0007669"/>
    <property type="project" value="UniProtKB-UniRule"/>
</dbReference>
<dbReference type="GO" id="GO:0019277">
    <property type="term" value="P:UDP-N-acetylgalactosamine biosynthetic process"/>
    <property type="evidence" value="ECO:0007669"/>
    <property type="project" value="InterPro"/>
</dbReference>
<dbReference type="EC" id="2.5.1.7" evidence="12"/>
<dbReference type="NCBIfam" id="NF006873">
    <property type="entry name" value="PRK09369.1"/>
    <property type="match status" value="1"/>
</dbReference>
<feature type="binding site" evidence="12">
    <location>
        <begin position="17"/>
        <end position="18"/>
    </location>
    <ligand>
        <name>phosphoenolpyruvate</name>
        <dbReference type="ChEBI" id="CHEBI:58702"/>
    </ligand>
</feature>
<evidence type="ECO:0000256" key="5">
    <source>
        <dbReference type="ARBA" id="ARBA00022679"/>
    </source>
</evidence>
<keyword evidence="9 12" id="KW-0961">Cell wall biogenesis/degradation</keyword>
<keyword evidence="5 12" id="KW-0808">Transferase</keyword>
<dbReference type="GO" id="GO:0008760">
    <property type="term" value="F:UDP-N-acetylglucosamine 1-carboxyvinyltransferase activity"/>
    <property type="evidence" value="ECO:0007669"/>
    <property type="project" value="UniProtKB-UniRule"/>
</dbReference>
<evidence type="ECO:0000256" key="7">
    <source>
        <dbReference type="ARBA" id="ARBA00022984"/>
    </source>
</evidence>
<evidence type="ECO:0000259" key="13">
    <source>
        <dbReference type="Pfam" id="PF00275"/>
    </source>
</evidence>
<organism evidence="14 15">
    <name type="scientific">Luoshenia tenuis</name>
    <dbReference type="NCBI Taxonomy" id="2763654"/>
    <lineage>
        <taxon>Bacteria</taxon>
        <taxon>Bacillati</taxon>
        <taxon>Bacillota</taxon>
        <taxon>Clostridia</taxon>
        <taxon>Christensenellales</taxon>
        <taxon>Christensenellaceae</taxon>
        <taxon>Luoshenia</taxon>
    </lineage>
</organism>
<dbReference type="GO" id="GO:0071555">
    <property type="term" value="P:cell wall organization"/>
    <property type="evidence" value="ECO:0007669"/>
    <property type="project" value="UniProtKB-KW"/>
</dbReference>
<keyword evidence="4 12" id="KW-0132">Cell division</keyword>
<evidence type="ECO:0000256" key="4">
    <source>
        <dbReference type="ARBA" id="ARBA00022618"/>
    </source>
</evidence>
<accession>A0A926HI30</accession>
<keyword evidence="12" id="KW-0670">Pyruvate</keyword>
<comment type="function">
    <text evidence="12">Cell wall formation. Adds enolpyruvyl to UDP-N-acetylglucosamine.</text>
</comment>
<dbReference type="EMBL" id="JACRSO010000001">
    <property type="protein sequence ID" value="MBC8528347.1"/>
    <property type="molecule type" value="Genomic_DNA"/>
</dbReference>
<dbReference type="AlphaFoldDB" id="A0A926HI30"/>
<evidence type="ECO:0000313" key="14">
    <source>
        <dbReference type="EMBL" id="MBC8528347.1"/>
    </source>
</evidence>
<dbReference type="GO" id="GO:0005737">
    <property type="term" value="C:cytoplasm"/>
    <property type="evidence" value="ECO:0007669"/>
    <property type="project" value="UniProtKB-SubCell"/>
</dbReference>
<evidence type="ECO:0000256" key="12">
    <source>
        <dbReference type="HAMAP-Rule" id="MF_00111"/>
    </source>
</evidence>
<comment type="pathway">
    <text evidence="2 12">Cell wall biogenesis; peptidoglycan biosynthesis.</text>
</comment>
<evidence type="ECO:0000256" key="8">
    <source>
        <dbReference type="ARBA" id="ARBA00023306"/>
    </source>
</evidence>
<reference evidence="14" key="1">
    <citation type="submission" date="2020-08" db="EMBL/GenBank/DDBJ databases">
        <title>Genome public.</title>
        <authorList>
            <person name="Liu C."/>
            <person name="Sun Q."/>
        </authorList>
    </citation>
    <scope>NUCLEOTIDE SEQUENCE</scope>
    <source>
        <strain evidence="14">NSJ-44</strain>
    </source>
</reference>
<comment type="caution">
    <text evidence="12">Lacks conserved residue(s) required for the propagation of feature annotation.</text>
</comment>